<feature type="compositionally biased region" description="Basic and acidic residues" evidence="2">
    <location>
        <begin position="166"/>
        <end position="175"/>
    </location>
</feature>
<feature type="compositionally biased region" description="Low complexity" evidence="2">
    <location>
        <begin position="38"/>
        <end position="53"/>
    </location>
</feature>
<keyword evidence="4" id="KW-1185">Reference proteome</keyword>
<keyword evidence="1" id="KW-0175">Coiled coil</keyword>
<feature type="region of interest" description="Disordered" evidence="2">
    <location>
        <begin position="166"/>
        <end position="208"/>
    </location>
</feature>
<sequence length="208" mass="21822">MKTRVHHDIDLFAPGGLTALFEFHRKTFGDAVMEDGADGAQSNDGGNAGQQNGDKGGQSNADGDKPLGEAGIKALTTERDARKAAEKRASEAEAALQKIEDAKLSDIDKANKERDATAAENATLKATNARLAALAKHPVPEEYQDLVTGTDEASYLASAKKISELHAKAEGKASKPDPVPGSGTGDRKGVSGRDAGLEQARKRGFIKD</sequence>
<evidence type="ECO:0000256" key="2">
    <source>
        <dbReference type="SAM" id="MobiDB-lite"/>
    </source>
</evidence>
<dbReference type="EMBL" id="SMRU01000025">
    <property type="protein sequence ID" value="TDF92038.1"/>
    <property type="molecule type" value="Genomic_DNA"/>
</dbReference>
<organism evidence="3 4">
    <name type="scientific">Arthrobacter terricola</name>
    <dbReference type="NCBI Taxonomy" id="2547396"/>
    <lineage>
        <taxon>Bacteria</taxon>
        <taxon>Bacillati</taxon>
        <taxon>Actinomycetota</taxon>
        <taxon>Actinomycetes</taxon>
        <taxon>Micrococcales</taxon>
        <taxon>Micrococcaceae</taxon>
        <taxon>Arthrobacter</taxon>
    </lineage>
</organism>
<dbReference type="RefSeq" id="WP_133205781.1">
    <property type="nucleotide sequence ID" value="NZ_SMRU01000025.1"/>
</dbReference>
<evidence type="ECO:0000313" key="3">
    <source>
        <dbReference type="EMBL" id="TDF92038.1"/>
    </source>
</evidence>
<name>A0A4R5KC01_9MICC</name>
<gene>
    <name evidence="3" type="ORF">E1809_18840</name>
</gene>
<feature type="coiled-coil region" evidence="1">
    <location>
        <begin position="75"/>
        <end position="127"/>
    </location>
</feature>
<proteinExistence type="predicted"/>
<accession>A0A4R5KC01</accession>
<dbReference type="Proteomes" id="UP000295511">
    <property type="component" value="Unassembled WGS sequence"/>
</dbReference>
<dbReference type="OrthoDB" id="4946496at2"/>
<evidence type="ECO:0008006" key="5">
    <source>
        <dbReference type="Google" id="ProtNLM"/>
    </source>
</evidence>
<evidence type="ECO:0000313" key="4">
    <source>
        <dbReference type="Proteomes" id="UP000295511"/>
    </source>
</evidence>
<feature type="compositionally biased region" description="Basic and acidic residues" evidence="2">
    <location>
        <begin position="185"/>
        <end position="208"/>
    </location>
</feature>
<reference evidence="3 4" key="1">
    <citation type="submission" date="2019-03" db="EMBL/GenBank/DDBJ databases">
        <title>Whole genome sequence of Arthrobacter sp JH1-1.</title>
        <authorList>
            <person name="Trinh H.N."/>
        </authorList>
    </citation>
    <scope>NUCLEOTIDE SEQUENCE [LARGE SCALE GENOMIC DNA]</scope>
    <source>
        <strain evidence="3 4">JH1-1</strain>
    </source>
</reference>
<feature type="region of interest" description="Disordered" evidence="2">
    <location>
        <begin position="34"/>
        <end position="71"/>
    </location>
</feature>
<comment type="caution">
    <text evidence="3">The sequence shown here is derived from an EMBL/GenBank/DDBJ whole genome shotgun (WGS) entry which is preliminary data.</text>
</comment>
<evidence type="ECO:0000256" key="1">
    <source>
        <dbReference type="SAM" id="Coils"/>
    </source>
</evidence>
<dbReference type="AlphaFoldDB" id="A0A4R5KC01"/>
<protein>
    <recommendedName>
        <fullName evidence="5">Scaffolding protein</fullName>
    </recommendedName>
</protein>